<sequence length="138" mass="14245">MEPREPPPPRGYVGQALINIWTALGALVRGAVPRTADDSKRAVGAAAPVFVDKDGRPLPRTPASAEPTPPPPPAALAPAAPASPERHAHGALVCAAEGLERALLQPVAGAKAPALAAAHEEREAERVTDPFRRQITSG</sequence>
<evidence type="ECO:0000313" key="2">
    <source>
        <dbReference type="EMBL" id="KIZ00859.1"/>
    </source>
</evidence>
<proteinExistence type="predicted"/>
<keyword evidence="3" id="KW-1185">Reference proteome</keyword>
<dbReference type="EMBL" id="KK101445">
    <property type="protein sequence ID" value="KIZ00859.1"/>
    <property type="molecule type" value="Genomic_DNA"/>
</dbReference>
<evidence type="ECO:0000313" key="3">
    <source>
        <dbReference type="Proteomes" id="UP000054498"/>
    </source>
</evidence>
<protein>
    <submittedName>
        <fullName evidence="2">Uncharacterized protein</fullName>
    </submittedName>
</protein>
<feature type="compositionally biased region" description="Basic and acidic residues" evidence="1">
    <location>
        <begin position="118"/>
        <end position="132"/>
    </location>
</feature>
<dbReference type="RefSeq" id="XP_013899878.1">
    <property type="nucleotide sequence ID" value="XM_014044424.1"/>
</dbReference>
<feature type="region of interest" description="Disordered" evidence="1">
    <location>
        <begin position="115"/>
        <end position="138"/>
    </location>
</feature>
<dbReference type="KEGG" id="mng:MNEG_7098"/>
<feature type="region of interest" description="Disordered" evidence="1">
    <location>
        <begin position="47"/>
        <end position="84"/>
    </location>
</feature>
<gene>
    <name evidence="2" type="ORF">MNEG_7098</name>
</gene>
<accession>A0A0D2L0A1</accession>
<dbReference type="AlphaFoldDB" id="A0A0D2L0A1"/>
<name>A0A0D2L0A1_9CHLO</name>
<evidence type="ECO:0000256" key="1">
    <source>
        <dbReference type="SAM" id="MobiDB-lite"/>
    </source>
</evidence>
<reference evidence="2 3" key="1">
    <citation type="journal article" date="2013" name="BMC Genomics">
        <title>Reconstruction of the lipid metabolism for the microalga Monoraphidium neglectum from its genome sequence reveals characteristics suitable for biofuel production.</title>
        <authorList>
            <person name="Bogen C."/>
            <person name="Al-Dilaimi A."/>
            <person name="Albersmeier A."/>
            <person name="Wichmann J."/>
            <person name="Grundmann M."/>
            <person name="Rupp O."/>
            <person name="Lauersen K.J."/>
            <person name="Blifernez-Klassen O."/>
            <person name="Kalinowski J."/>
            <person name="Goesmann A."/>
            <person name="Mussgnug J.H."/>
            <person name="Kruse O."/>
        </authorList>
    </citation>
    <scope>NUCLEOTIDE SEQUENCE [LARGE SCALE GENOMIC DNA]</scope>
    <source>
        <strain evidence="2 3">SAG 48.87</strain>
    </source>
</reference>
<dbReference type="GeneID" id="25739974"/>
<dbReference type="Proteomes" id="UP000054498">
    <property type="component" value="Unassembled WGS sequence"/>
</dbReference>
<organism evidence="2 3">
    <name type="scientific">Monoraphidium neglectum</name>
    <dbReference type="NCBI Taxonomy" id="145388"/>
    <lineage>
        <taxon>Eukaryota</taxon>
        <taxon>Viridiplantae</taxon>
        <taxon>Chlorophyta</taxon>
        <taxon>core chlorophytes</taxon>
        <taxon>Chlorophyceae</taxon>
        <taxon>CS clade</taxon>
        <taxon>Sphaeropleales</taxon>
        <taxon>Selenastraceae</taxon>
        <taxon>Monoraphidium</taxon>
    </lineage>
</organism>